<keyword evidence="2" id="KW-1185">Reference proteome</keyword>
<sequence length="100" mass="10958">MTTPSELVKQALDEAASFGTGDWADRALAALHEGGYEVTLRNPCRCGCEKPRDQHLCPCGCGHPYEDAVRKVMGGPTYLNWDQASANIDEHPDEPCKWPA</sequence>
<evidence type="ECO:0000313" key="2">
    <source>
        <dbReference type="Proteomes" id="UP000036499"/>
    </source>
</evidence>
<dbReference type="RefSeq" id="WP_047036498.1">
    <property type="nucleotide sequence ID" value="NZ_LDCO01000003.1"/>
</dbReference>
<name>A0ABR5FM52_9MYCO</name>
<accession>A0ABR5FM52</accession>
<proteinExistence type="predicted"/>
<evidence type="ECO:0000313" key="1">
    <source>
        <dbReference type="EMBL" id="KLO47607.1"/>
    </source>
</evidence>
<organism evidence="1 2">
    <name type="scientific">Mycolicibacterium senegalense</name>
    <dbReference type="NCBI Taxonomy" id="1796"/>
    <lineage>
        <taxon>Bacteria</taxon>
        <taxon>Bacillati</taxon>
        <taxon>Actinomycetota</taxon>
        <taxon>Actinomycetes</taxon>
        <taxon>Mycobacteriales</taxon>
        <taxon>Mycobacteriaceae</taxon>
        <taxon>Mycolicibacterium</taxon>
    </lineage>
</organism>
<reference evidence="1 2" key="1">
    <citation type="submission" date="2015-05" db="EMBL/GenBank/DDBJ databases">
        <title>Genome sequence of Mycobacterium senegalense.</title>
        <authorList>
            <person name="Greninger A.L."/>
            <person name="Miller S."/>
        </authorList>
    </citation>
    <scope>NUCLEOTIDE SEQUENCE [LARGE SCALE GENOMIC DNA]</scope>
    <source>
        <strain evidence="1 2">CK2</strain>
    </source>
</reference>
<dbReference type="Proteomes" id="UP000036499">
    <property type="component" value="Unassembled WGS sequence"/>
</dbReference>
<dbReference type="EMBL" id="LDPU01000003">
    <property type="protein sequence ID" value="KLO47607.1"/>
    <property type="molecule type" value="Genomic_DNA"/>
</dbReference>
<comment type="caution">
    <text evidence="1">The sequence shown here is derived from an EMBL/GenBank/DDBJ whole genome shotgun (WGS) entry which is preliminary data.</text>
</comment>
<gene>
    <name evidence="1" type="ORF">ABW05_30645</name>
</gene>
<protein>
    <recommendedName>
        <fullName evidence="3">Metal-binding protein</fullName>
    </recommendedName>
</protein>
<evidence type="ECO:0008006" key="3">
    <source>
        <dbReference type="Google" id="ProtNLM"/>
    </source>
</evidence>